<reference evidence="10" key="2">
    <citation type="submission" date="2023-06" db="EMBL/GenBank/DDBJ databases">
        <authorList>
            <consortium name="Lawrence Berkeley National Laboratory"/>
            <person name="Mondo S.J."/>
            <person name="Hensen N."/>
            <person name="Bonometti L."/>
            <person name="Westerberg I."/>
            <person name="Brannstrom I.O."/>
            <person name="Guillou S."/>
            <person name="Cros-Aarteil S."/>
            <person name="Calhoun S."/>
            <person name="Haridas S."/>
            <person name="Kuo A."/>
            <person name="Pangilinan J."/>
            <person name="Riley R."/>
            <person name="Labutti K."/>
            <person name="Andreopoulos B."/>
            <person name="Lipzen A."/>
            <person name="Chen C."/>
            <person name="Yanf M."/>
            <person name="Daum C."/>
            <person name="Ng V."/>
            <person name="Clum A."/>
            <person name="Steindorff A."/>
            <person name="Ohm R."/>
            <person name="Martin F."/>
            <person name="Silar P."/>
            <person name="Natvig D."/>
            <person name="Lalanne C."/>
            <person name="Gautier V."/>
            <person name="Ament-Velasquez S.L."/>
            <person name="Kruys A."/>
            <person name="Hutchinson M.I."/>
            <person name="Powell A.J."/>
            <person name="Barry K."/>
            <person name="Miller A.N."/>
            <person name="Grigoriev I.V."/>
            <person name="Debuchy R."/>
            <person name="Gladieux P."/>
            <person name="Thoren M.H."/>
            <person name="Johannesson H."/>
        </authorList>
    </citation>
    <scope>NUCLEOTIDE SEQUENCE</scope>
    <source>
        <strain evidence="10">PSN324</strain>
    </source>
</reference>
<feature type="compositionally biased region" description="Basic and acidic residues" evidence="7">
    <location>
        <begin position="271"/>
        <end position="281"/>
    </location>
</feature>
<feature type="region of interest" description="Disordered" evidence="7">
    <location>
        <begin position="710"/>
        <end position="742"/>
    </location>
</feature>
<feature type="compositionally biased region" description="Pro residues" evidence="7">
    <location>
        <begin position="362"/>
        <end position="371"/>
    </location>
</feature>
<dbReference type="AlphaFoldDB" id="A0AAV9HDF3"/>
<evidence type="ECO:0000256" key="2">
    <source>
        <dbReference type="ARBA" id="ARBA00010291"/>
    </source>
</evidence>
<name>A0AAV9HDF3_9PEZI</name>
<dbReference type="InterPro" id="IPR028386">
    <property type="entry name" value="CENP-C/Mif2/cnp3"/>
</dbReference>
<protein>
    <recommendedName>
        <fullName evidence="6">CENP-C homolog</fullName>
    </recommendedName>
</protein>
<feature type="compositionally biased region" description="Basic residues" evidence="7">
    <location>
        <begin position="285"/>
        <end position="295"/>
    </location>
</feature>
<feature type="region of interest" description="Disordered" evidence="7">
    <location>
        <begin position="520"/>
        <end position="565"/>
    </location>
</feature>
<evidence type="ECO:0000256" key="4">
    <source>
        <dbReference type="ARBA" id="ARBA00023242"/>
    </source>
</evidence>
<comment type="similarity">
    <text evidence="2">Belongs to the CENP-C/MIF2 family.</text>
</comment>
<dbReference type="GO" id="GO:0000776">
    <property type="term" value="C:kinetochore"/>
    <property type="evidence" value="ECO:0007669"/>
    <property type="project" value="InterPro"/>
</dbReference>
<dbReference type="InterPro" id="IPR028929">
    <property type="entry name" value="Mif2_N"/>
</dbReference>
<feature type="compositionally biased region" description="Acidic residues" evidence="7">
    <location>
        <begin position="722"/>
        <end position="742"/>
    </location>
</feature>
<keyword evidence="3" id="KW-0238">DNA-binding</keyword>
<dbReference type="Pfam" id="PF11699">
    <property type="entry name" value="CENP-C_C"/>
    <property type="match status" value="1"/>
</dbReference>
<evidence type="ECO:0000313" key="10">
    <source>
        <dbReference type="EMBL" id="KAK4458680.1"/>
    </source>
</evidence>
<evidence type="ECO:0000256" key="6">
    <source>
        <dbReference type="ARBA" id="ARBA00075033"/>
    </source>
</evidence>
<dbReference type="GO" id="GO:0005634">
    <property type="term" value="C:nucleus"/>
    <property type="evidence" value="ECO:0007669"/>
    <property type="project" value="UniProtKB-SubCell"/>
</dbReference>
<keyword evidence="4" id="KW-0539">Nucleus</keyword>
<dbReference type="Gene3D" id="2.60.120.10">
    <property type="entry name" value="Jelly Rolls"/>
    <property type="match status" value="1"/>
</dbReference>
<dbReference type="GO" id="GO:0051455">
    <property type="term" value="P:spindle attachment to meiosis I kinetochore"/>
    <property type="evidence" value="ECO:0007669"/>
    <property type="project" value="TreeGrafter"/>
</dbReference>
<feature type="compositionally biased region" description="Low complexity" evidence="7">
    <location>
        <begin position="393"/>
        <end position="412"/>
    </location>
</feature>
<dbReference type="GO" id="GO:0019237">
    <property type="term" value="F:centromeric DNA binding"/>
    <property type="evidence" value="ECO:0007669"/>
    <property type="project" value="InterPro"/>
</dbReference>
<feature type="compositionally biased region" description="Acidic residues" evidence="7">
    <location>
        <begin position="60"/>
        <end position="82"/>
    </location>
</feature>
<feature type="compositionally biased region" description="Low complexity" evidence="7">
    <location>
        <begin position="111"/>
        <end position="120"/>
    </location>
</feature>
<dbReference type="PANTHER" id="PTHR16684">
    <property type="entry name" value="CENTROMERE PROTEIN C"/>
    <property type="match status" value="1"/>
</dbReference>
<feature type="compositionally biased region" description="Acidic residues" evidence="7">
    <location>
        <begin position="302"/>
        <end position="317"/>
    </location>
</feature>
<evidence type="ECO:0000259" key="9">
    <source>
        <dbReference type="Pfam" id="PF15624"/>
    </source>
</evidence>
<accession>A0AAV9HDF3</accession>
<feature type="compositionally biased region" description="Basic residues" evidence="7">
    <location>
        <begin position="529"/>
        <end position="545"/>
    </location>
</feature>
<evidence type="ECO:0000256" key="7">
    <source>
        <dbReference type="SAM" id="MobiDB-lite"/>
    </source>
</evidence>
<evidence type="ECO:0000256" key="3">
    <source>
        <dbReference type="ARBA" id="ARBA00023125"/>
    </source>
</evidence>
<feature type="region of interest" description="Disordered" evidence="7">
    <location>
        <begin position="31"/>
        <end position="468"/>
    </location>
</feature>
<dbReference type="InterPro" id="IPR011051">
    <property type="entry name" value="RmlC_Cupin_sf"/>
</dbReference>
<evidence type="ECO:0000256" key="1">
    <source>
        <dbReference type="ARBA" id="ARBA00004123"/>
    </source>
</evidence>
<dbReference type="InterPro" id="IPR025974">
    <property type="entry name" value="Mif2/CENP-C_cupin"/>
</dbReference>
<sequence>MPPPRPSVGARRVTQAAEHIYELGVVGRKTGVTIPDSGIRDENGMEPLENLFSSPKKPDEDEFQEVEEDEVEEEDEESDDGAGEAPMDLTTPFTASGAPLLNGQANRFARPAQASQQSPAKTFLNSPAQRNKLIAKNTSAARSSSPPREADARQISSQPTLGQAASKRRLDFSSVGRGGPHSLSQPPPKTNGHRLHPLEQQEEEEEDSVESFVEKSMAMLNGDDDELPAQPEPEPVHGELSEGDDDETSMVGDDTMRISAAQQKKAGRPAKAKDVATEKPAGKPVKGRPGRKPAAAKKVVEEPQEEDEEEEEEEEQEPTPKPQPPAGKRGRPAKADKPPTPQSIPAPAAARGRKKRSLEEPPAAPEEPSPQPQAKRIRTEAGPPPNRKSPAVAAKKTTTQPKSKSAAAAQEPAAEKPKRGRKRKSSVGEGDVSQVAISRRPPLPKSRGLLINRREVPGDSDSMFRTRSGRNSFKPLAFWRNEQAHYENDEAEDTMMGNSSSKGKRNKFVLPKIKEIIRVNEPEPEFRPRSRRGRAGASSKTKKQRRYQDQREEEDYLPPEAWETNPGTVTGEVVVWQPQYEFAPPAPMDLIDVMDKQIAISGSAIKTTEVVGGEFRYAKMFSEGFISAGVVDLPAGAVKRMKNSRKVFMIFFVHVGRVLATVQATSFRISKGGVFIVPRFNEYTIENDSDNPARLFFAQGQEVTAQQLAESESTMMIHAQTDGEEEEGDGQEEEESEESVEE</sequence>
<comment type="caution">
    <text evidence="10">The sequence shown here is derived from an EMBL/GenBank/DDBJ whole genome shotgun (WGS) entry which is preliminary data.</text>
</comment>
<comment type="subcellular location">
    <subcellularLocation>
        <location evidence="1">Nucleus</location>
    </subcellularLocation>
</comment>
<gene>
    <name evidence="10" type="ORF">QBC42DRAFT_349434</name>
</gene>
<dbReference type="InterPro" id="IPR014710">
    <property type="entry name" value="RmlC-like_jellyroll"/>
</dbReference>
<evidence type="ECO:0000313" key="11">
    <source>
        <dbReference type="Proteomes" id="UP001321749"/>
    </source>
</evidence>
<keyword evidence="11" id="KW-1185">Reference proteome</keyword>
<evidence type="ECO:0000259" key="8">
    <source>
        <dbReference type="Pfam" id="PF11699"/>
    </source>
</evidence>
<reference evidence="10" key="1">
    <citation type="journal article" date="2023" name="Mol. Phylogenet. Evol.">
        <title>Genome-scale phylogeny and comparative genomics of the fungal order Sordariales.</title>
        <authorList>
            <person name="Hensen N."/>
            <person name="Bonometti L."/>
            <person name="Westerberg I."/>
            <person name="Brannstrom I.O."/>
            <person name="Guillou S."/>
            <person name="Cros-Aarteil S."/>
            <person name="Calhoun S."/>
            <person name="Haridas S."/>
            <person name="Kuo A."/>
            <person name="Mondo S."/>
            <person name="Pangilinan J."/>
            <person name="Riley R."/>
            <person name="LaButti K."/>
            <person name="Andreopoulos B."/>
            <person name="Lipzen A."/>
            <person name="Chen C."/>
            <person name="Yan M."/>
            <person name="Daum C."/>
            <person name="Ng V."/>
            <person name="Clum A."/>
            <person name="Steindorff A."/>
            <person name="Ohm R.A."/>
            <person name="Martin F."/>
            <person name="Silar P."/>
            <person name="Natvig D.O."/>
            <person name="Lalanne C."/>
            <person name="Gautier V."/>
            <person name="Ament-Velasquez S.L."/>
            <person name="Kruys A."/>
            <person name="Hutchinson M.I."/>
            <person name="Powell A.J."/>
            <person name="Barry K."/>
            <person name="Miller A.N."/>
            <person name="Grigoriev I.V."/>
            <person name="Debuchy R."/>
            <person name="Gladieux P."/>
            <person name="Hiltunen Thoren M."/>
            <person name="Johannesson H."/>
        </authorList>
    </citation>
    <scope>NUCLEOTIDE SEQUENCE</scope>
    <source>
        <strain evidence="10">PSN324</strain>
    </source>
</reference>
<proteinExistence type="inferred from homology"/>
<dbReference type="FunFam" id="2.60.120.10:FF:000033">
    <property type="entry name" value="Centromere protein C 1"/>
    <property type="match status" value="1"/>
</dbReference>
<dbReference type="Pfam" id="PF15624">
    <property type="entry name" value="Mif2_N"/>
    <property type="match status" value="1"/>
</dbReference>
<feature type="domain" description="Mif2 N-terminal" evidence="9">
    <location>
        <begin position="20"/>
        <end position="172"/>
    </location>
</feature>
<dbReference type="CDD" id="cd06993">
    <property type="entry name" value="cupin_CENP-C_C"/>
    <property type="match status" value="1"/>
</dbReference>
<organism evidence="10 11">
    <name type="scientific">Cladorrhinum samala</name>
    <dbReference type="NCBI Taxonomy" id="585594"/>
    <lineage>
        <taxon>Eukaryota</taxon>
        <taxon>Fungi</taxon>
        <taxon>Dikarya</taxon>
        <taxon>Ascomycota</taxon>
        <taxon>Pezizomycotina</taxon>
        <taxon>Sordariomycetes</taxon>
        <taxon>Sordariomycetidae</taxon>
        <taxon>Sordariales</taxon>
        <taxon>Podosporaceae</taxon>
        <taxon>Cladorrhinum</taxon>
    </lineage>
</organism>
<feature type="domain" description="Mif2/CENP-C cupin" evidence="8">
    <location>
        <begin position="615"/>
        <end position="699"/>
    </location>
</feature>
<feature type="compositionally biased region" description="Polar residues" evidence="7">
    <location>
        <begin position="154"/>
        <end position="163"/>
    </location>
</feature>
<comment type="function">
    <text evidence="5">Component of the kinetochore, a multiprotein complex that assembles on centromeric DNA and attaches chromosomes to spindle microtubules, mediating chromosome segregation and sister chromatid segregation during meiosis and mitosis. Component of the inner kinetochore constitutive centromere-associated network (CCAN), which serves as a structural platform for outer kinetochore assembly.</text>
</comment>
<dbReference type="GO" id="GO:0051382">
    <property type="term" value="P:kinetochore assembly"/>
    <property type="evidence" value="ECO:0007669"/>
    <property type="project" value="InterPro"/>
</dbReference>
<evidence type="ECO:0000256" key="5">
    <source>
        <dbReference type="ARBA" id="ARBA00057947"/>
    </source>
</evidence>
<dbReference type="SUPFAM" id="SSF51182">
    <property type="entry name" value="RmlC-like cupins"/>
    <property type="match status" value="1"/>
</dbReference>
<feature type="compositionally biased region" description="Acidic residues" evidence="7">
    <location>
        <begin position="200"/>
        <end position="209"/>
    </location>
</feature>
<dbReference type="Proteomes" id="UP001321749">
    <property type="component" value="Unassembled WGS sequence"/>
</dbReference>
<dbReference type="GO" id="GO:0051315">
    <property type="term" value="P:attachment of mitotic spindle microtubules to kinetochore"/>
    <property type="evidence" value="ECO:0007669"/>
    <property type="project" value="TreeGrafter"/>
</dbReference>
<dbReference type="EMBL" id="MU865060">
    <property type="protein sequence ID" value="KAK4458680.1"/>
    <property type="molecule type" value="Genomic_DNA"/>
</dbReference>
<dbReference type="PANTHER" id="PTHR16684:SF11">
    <property type="entry name" value="CENTROMERE PROTEIN C"/>
    <property type="match status" value="1"/>
</dbReference>